<dbReference type="GO" id="GO:0015288">
    <property type="term" value="F:porin activity"/>
    <property type="evidence" value="ECO:0007669"/>
    <property type="project" value="TreeGrafter"/>
</dbReference>
<dbReference type="PANTHER" id="PTHR30026">
    <property type="entry name" value="OUTER MEMBRANE PROTEIN TOLC"/>
    <property type="match status" value="1"/>
</dbReference>
<dbReference type="GO" id="GO:0009279">
    <property type="term" value="C:cell outer membrane"/>
    <property type="evidence" value="ECO:0007669"/>
    <property type="project" value="UniProtKB-SubCell"/>
</dbReference>
<comment type="subcellular location">
    <subcellularLocation>
        <location evidence="1">Cell outer membrane</location>
    </subcellularLocation>
</comment>
<sequence>MATLPVLAGQHIALVWLGVALGLGHGGAVIPPALAESQPLVEIPSESDLVSPPDETSEPVMLTLPDLLNLTLAGNRELRNQALGRIVQRQQLAAAEQTFNPRLTPTLRVDATRRRSDDSGFIESTPGSVLLGGSDTDLDQQVRLDTTLTTRLGTSFELGLTPFEDGSPLQFRVSQPLLRGFGTAVNEAPLNQARLSETRNQLALRSTVIDTLTTAILSYNNLINAQAKVEIQAQALERRQQQLDIVQALVEAGRRAPIDLFEPERSLADAQRSLVDAQNQLDQANSTLLNLIGTDRNLRFVASVETIAELFTAAAAQLATYQPEALVILALDQRTDYRQAQLQRQQQELDLLVAQDNLRWQLDAVADGTLGDRSRSAVGLVASRTFGDPQPETNRVASDITLQQQDNTLAQLQDEIRNDVIAGLSSAQSSLRQVVAAERATLNARLQLAADQEQFRLGRSNTLFQLIDQEEALVTAETNELAARIDFLNSVAQLEQTVGITLDRWATELEIAPELQE</sequence>
<dbReference type="OrthoDB" id="188180at2"/>
<evidence type="ECO:0000256" key="3">
    <source>
        <dbReference type="ARBA" id="ARBA00022448"/>
    </source>
</evidence>
<evidence type="ECO:0008006" key="11">
    <source>
        <dbReference type="Google" id="ProtNLM"/>
    </source>
</evidence>
<dbReference type="EMBL" id="MRCG01000006">
    <property type="protein sequence ID" value="OKH48397.1"/>
    <property type="molecule type" value="Genomic_DNA"/>
</dbReference>
<evidence type="ECO:0000256" key="8">
    <source>
        <dbReference type="SAM" id="MobiDB-lite"/>
    </source>
</evidence>
<evidence type="ECO:0000256" key="6">
    <source>
        <dbReference type="ARBA" id="ARBA00023136"/>
    </source>
</evidence>
<dbReference type="AlphaFoldDB" id="A0A1U7J692"/>
<dbReference type="Gene3D" id="1.20.1600.10">
    <property type="entry name" value="Outer membrane efflux proteins (OEP)"/>
    <property type="match status" value="1"/>
</dbReference>
<dbReference type="RefSeq" id="WP_073608325.1">
    <property type="nucleotide sequence ID" value="NZ_MRCG01000006.1"/>
</dbReference>
<accession>A0A1U7J692</accession>
<dbReference type="Pfam" id="PF02321">
    <property type="entry name" value="OEP"/>
    <property type="match status" value="1"/>
</dbReference>
<dbReference type="InterPro" id="IPR003423">
    <property type="entry name" value="OMP_efflux"/>
</dbReference>
<keyword evidence="4" id="KW-1134">Transmembrane beta strand</keyword>
<feature type="region of interest" description="Disordered" evidence="8">
    <location>
        <begin position="110"/>
        <end position="134"/>
    </location>
</feature>
<keyword evidence="7" id="KW-0998">Cell outer membrane</keyword>
<dbReference type="GO" id="GO:0015562">
    <property type="term" value="F:efflux transmembrane transporter activity"/>
    <property type="evidence" value="ECO:0007669"/>
    <property type="project" value="InterPro"/>
</dbReference>
<evidence type="ECO:0000256" key="1">
    <source>
        <dbReference type="ARBA" id="ARBA00004442"/>
    </source>
</evidence>
<evidence type="ECO:0000313" key="10">
    <source>
        <dbReference type="Proteomes" id="UP000185557"/>
    </source>
</evidence>
<keyword evidence="3" id="KW-0813">Transport</keyword>
<organism evidence="9 10">
    <name type="scientific">Phormidium tenue NIES-30</name>
    <dbReference type="NCBI Taxonomy" id="549789"/>
    <lineage>
        <taxon>Bacteria</taxon>
        <taxon>Bacillati</taxon>
        <taxon>Cyanobacteriota</taxon>
        <taxon>Cyanophyceae</taxon>
        <taxon>Oscillatoriophycideae</taxon>
        <taxon>Oscillatoriales</taxon>
        <taxon>Oscillatoriaceae</taxon>
        <taxon>Phormidium</taxon>
    </lineage>
</organism>
<name>A0A1U7J692_9CYAN</name>
<dbReference type="InterPro" id="IPR051906">
    <property type="entry name" value="TolC-like"/>
</dbReference>
<evidence type="ECO:0000256" key="4">
    <source>
        <dbReference type="ARBA" id="ARBA00022452"/>
    </source>
</evidence>
<dbReference type="SUPFAM" id="SSF56954">
    <property type="entry name" value="Outer membrane efflux proteins (OEP)"/>
    <property type="match status" value="1"/>
</dbReference>
<proteinExistence type="inferred from homology"/>
<dbReference type="PANTHER" id="PTHR30026:SF23">
    <property type="entry name" value="TO APRF-PUTATIVE OUTER MEMBRANE EFFLUX PROTEIN OR SECRETED ALKALINE PHOSPHATASE-RELATED"/>
    <property type="match status" value="1"/>
</dbReference>
<protein>
    <recommendedName>
        <fullName evidence="11">Transporter</fullName>
    </recommendedName>
</protein>
<keyword evidence="5" id="KW-0812">Transmembrane</keyword>
<comment type="similarity">
    <text evidence="2">Belongs to the outer membrane factor (OMF) (TC 1.B.17) family.</text>
</comment>
<reference evidence="9 10" key="1">
    <citation type="submission" date="2016-11" db="EMBL/GenBank/DDBJ databases">
        <title>Draft Genome Sequences of Nine Cyanobacterial Strains from Diverse Habitats.</title>
        <authorList>
            <person name="Zhu T."/>
            <person name="Hou S."/>
            <person name="Lu X."/>
            <person name="Hess W.R."/>
        </authorList>
    </citation>
    <scope>NUCLEOTIDE SEQUENCE [LARGE SCALE GENOMIC DNA]</scope>
    <source>
        <strain evidence="9 10">NIES-30</strain>
    </source>
</reference>
<evidence type="ECO:0000256" key="2">
    <source>
        <dbReference type="ARBA" id="ARBA00007613"/>
    </source>
</evidence>
<dbReference type="Proteomes" id="UP000185557">
    <property type="component" value="Unassembled WGS sequence"/>
</dbReference>
<dbReference type="GO" id="GO:1990281">
    <property type="term" value="C:efflux pump complex"/>
    <property type="evidence" value="ECO:0007669"/>
    <property type="project" value="TreeGrafter"/>
</dbReference>
<keyword evidence="6" id="KW-0472">Membrane</keyword>
<comment type="caution">
    <text evidence="9">The sequence shown here is derived from an EMBL/GenBank/DDBJ whole genome shotgun (WGS) entry which is preliminary data.</text>
</comment>
<keyword evidence="10" id="KW-1185">Reference proteome</keyword>
<evidence type="ECO:0000256" key="5">
    <source>
        <dbReference type="ARBA" id="ARBA00022692"/>
    </source>
</evidence>
<dbReference type="STRING" id="549789.NIES30_10240"/>
<evidence type="ECO:0000256" key="7">
    <source>
        <dbReference type="ARBA" id="ARBA00023237"/>
    </source>
</evidence>
<evidence type="ECO:0000313" key="9">
    <source>
        <dbReference type="EMBL" id="OKH48397.1"/>
    </source>
</evidence>
<gene>
    <name evidence="9" type="ORF">NIES30_10240</name>
</gene>